<name>A0ABD2BHK3_VESMC</name>
<reference evidence="1 2" key="1">
    <citation type="journal article" date="2024" name="Ann. Entomol. Soc. Am.">
        <title>Genomic analyses of the southern and eastern yellowjacket wasps (Hymenoptera: Vespidae) reveal evolutionary signatures of social life.</title>
        <authorList>
            <person name="Catto M.A."/>
            <person name="Caine P.B."/>
            <person name="Orr S.E."/>
            <person name="Hunt B.G."/>
            <person name="Goodisman M.A.D."/>
        </authorList>
    </citation>
    <scope>NUCLEOTIDE SEQUENCE [LARGE SCALE GENOMIC DNA]</scope>
    <source>
        <strain evidence="1">232</strain>
        <tissue evidence="1">Head and thorax</tissue>
    </source>
</reference>
<evidence type="ECO:0000313" key="1">
    <source>
        <dbReference type="EMBL" id="KAL2732230.1"/>
    </source>
</evidence>
<dbReference type="Proteomes" id="UP001607303">
    <property type="component" value="Unassembled WGS sequence"/>
</dbReference>
<protein>
    <submittedName>
        <fullName evidence="1">Uncharacterized protein</fullName>
    </submittedName>
</protein>
<sequence>MMMLCCRRFDKLGSSKTTSLPYAGFTCHSIILLETPSDLRRDTTRLATAKEPGEQLLEMFQLLEKDV</sequence>
<dbReference type="AlphaFoldDB" id="A0ABD2BHK3"/>
<evidence type="ECO:0000313" key="2">
    <source>
        <dbReference type="Proteomes" id="UP001607303"/>
    </source>
</evidence>
<organism evidence="1 2">
    <name type="scientific">Vespula maculifrons</name>
    <name type="common">Eastern yellow jacket</name>
    <name type="synonym">Wasp</name>
    <dbReference type="NCBI Taxonomy" id="7453"/>
    <lineage>
        <taxon>Eukaryota</taxon>
        <taxon>Metazoa</taxon>
        <taxon>Ecdysozoa</taxon>
        <taxon>Arthropoda</taxon>
        <taxon>Hexapoda</taxon>
        <taxon>Insecta</taxon>
        <taxon>Pterygota</taxon>
        <taxon>Neoptera</taxon>
        <taxon>Endopterygota</taxon>
        <taxon>Hymenoptera</taxon>
        <taxon>Apocrita</taxon>
        <taxon>Aculeata</taxon>
        <taxon>Vespoidea</taxon>
        <taxon>Vespidae</taxon>
        <taxon>Vespinae</taxon>
        <taxon>Vespula</taxon>
    </lineage>
</organism>
<dbReference type="EMBL" id="JAYRBN010000075">
    <property type="protein sequence ID" value="KAL2732230.1"/>
    <property type="molecule type" value="Genomic_DNA"/>
</dbReference>
<comment type="caution">
    <text evidence="1">The sequence shown here is derived from an EMBL/GenBank/DDBJ whole genome shotgun (WGS) entry which is preliminary data.</text>
</comment>
<keyword evidence="2" id="KW-1185">Reference proteome</keyword>
<accession>A0ABD2BHK3</accession>
<gene>
    <name evidence="1" type="ORF">V1477_014471</name>
</gene>
<proteinExistence type="predicted"/>